<keyword evidence="3" id="KW-0862">Zinc</keyword>
<keyword evidence="2" id="KW-0863">Zinc-finger</keyword>
<evidence type="ECO:0000256" key="2">
    <source>
        <dbReference type="ARBA" id="ARBA00022771"/>
    </source>
</evidence>
<evidence type="ECO:0000313" key="6">
    <source>
        <dbReference type="EMBL" id="KAL0829384.1"/>
    </source>
</evidence>
<evidence type="ECO:0000256" key="1">
    <source>
        <dbReference type="ARBA" id="ARBA00022723"/>
    </source>
</evidence>
<dbReference type="InterPro" id="IPR001965">
    <property type="entry name" value="Znf_PHD"/>
</dbReference>
<keyword evidence="4" id="KW-0175">Coiled coil</keyword>
<protein>
    <recommendedName>
        <fullName evidence="5">Zinc finger PHD-type domain-containing protein</fullName>
    </recommendedName>
</protein>
<dbReference type="SMART" id="SM00249">
    <property type="entry name" value="PHD"/>
    <property type="match status" value="1"/>
</dbReference>
<dbReference type="Pfam" id="PF25298">
    <property type="entry name" value="Baculo_FP_2nd"/>
    <property type="match status" value="1"/>
</dbReference>
<dbReference type="InterPro" id="IPR019787">
    <property type="entry name" value="Znf_PHD-finger"/>
</dbReference>
<keyword evidence="1" id="KW-0479">Metal-binding</keyword>
<gene>
    <name evidence="6" type="ORF">ABMA28_004159</name>
</gene>
<dbReference type="SUPFAM" id="SSF57903">
    <property type="entry name" value="FYVE/PHD zinc finger"/>
    <property type="match status" value="1"/>
</dbReference>
<dbReference type="GO" id="GO:0008270">
    <property type="term" value="F:zinc ion binding"/>
    <property type="evidence" value="ECO:0007669"/>
    <property type="project" value="UniProtKB-KW"/>
</dbReference>
<feature type="coiled-coil region" evidence="4">
    <location>
        <begin position="155"/>
        <end position="196"/>
    </location>
</feature>
<dbReference type="Pfam" id="PF00628">
    <property type="entry name" value="PHD"/>
    <property type="match status" value="1"/>
</dbReference>
<name>A0ABD0SUF0_LOXSC</name>
<dbReference type="CDD" id="cd15489">
    <property type="entry name" value="PHD_SF"/>
    <property type="match status" value="1"/>
</dbReference>
<dbReference type="EMBL" id="JBEDNZ010000015">
    <property type="protein sequence ID" value="KAL0829384.1"/>
    <property type="molecule type" value="Genomic_DNA"/>
</dbReference>
<proteinExistence type="predicted"/>
<accession>A0ABD0SUF0</accession>
<evidence type="ECO:0000256" key="3">
    <source>
        <dbReference type="ARBA" id="ARBA00022833"/>
    </source>
</evidence>
<evidence type="ECO:0000256" key="4">
    <source>
        <dbReference type="SAM" id="Coils"/>
    </source>
</evidence>
<reference evidence="6 7" key="1">
    <citation type="submission" date="2024-06" db="EMBL/GenBank/DDBJ databases">
        <title>A chromosome-level genome assembly of beet webworm, Loxostege sticticalis.</title>
        <authorList>
            <person name="Zhang Y."/>
        </authorList>
    </citation>
    <scope>NUCLEOTIDE SEQUENCE [LARGE SCALE GENOMIC DNA]</scope>
    <source>
        <strain evidence="6">AQ028</strain>
        <tissue evidence="6">Male pupae</tissue>
    </source>
</reference>
<dbReference type="AlphaFoldDB" id="A0ABD0SUF0"/>
<sequence length="340" mass="38406">MEQIVWGCCQSPTAADEDYIQCTNCANAYHFGCIGVPGTAALTPPWICPTCECSNSKTVNNDDTPNVTMRPSKRLASKSPPFINIASTSESDEKRLEAMVSRALKSEMDELASRMENSFKKMFLAEFRSIKDEMREVKDSMNFMNEKFEEVLIQQAKTRKELLDLQNENDCLKSTVKELSTRLNTLEQGARSNNNENLLATVLQIGTAIDCNITSENVLHCTRVAKLNMKNPRPRSIVVQFNNIKTRDRFMAAAITFNKHKKVEDKLNSTHIGFAGAKTPIFITDHLSPSNRALHAAARAAAKEKGYKHVWVRGGRIFMRKQDDSDFILIRNMDYLNNIK</sequence>
<evidence type="ECO:0000313" key="7">
    <source>
        <dbReference type="Proteomes" id="UP001549921"/>
    </source>
</evidence>
<evidence type="ECO:0000259" key="5">
    <source>
        <dbReference type="SMART" id="SM00249"/>
    </source>
</evidence>
<feature type="domain" description="Zinc finger PHD-type" evidence="5">
    <location>
        <begin position="7"/>
        <end position="52"/>
    </location>
</feature>
<dbReference type="Gene3D" id="2.60.120.650">
    <property type="entry name" value="Cupin"/>
    <property type="match status" value="1"/>
</dbReference>
<comment type="caution">
    <text evidence="6">The sequence shown here is derived from an EMBL/GenBank/DDBJ whole genome shotgun (WGS) entry which is preliminary data.</text>
</comment>
<dbReference type="InterPro" id="IPR057251">
    <property type="entry name" value="FP_C"/>
</dbReference>
<organism evidence="6 7">
    <name type="scientific">Loxostege sticticalis</name>
    <name type="common">Beet webworm moth</name>
    <dbReference type="NCBI Taxonomy" id="481309"/>
    <lineage>
        <taxon>Eukaryota</taxon>
        <taxon>Metazoa</taxon>
        <taxon>Ecdysozoa</taxon>
        <taxon>Arthropoda</taxon>
        <taxon>Hexapoda</taxon>
        <taxon>Insecta</taxon>
        <taxon>Pterygota</taxon>
        <taxon>Neoptera</taxon>
        <taxon>Endopterygota</taxon>
        <taxon>Lepidoptera</taxon>
        <taxon>Glossata</taxon>
        <taxon>Ditrysia</taxon>
        <taxon>Pyraloidea</taxon>
        <taxon>Crambidae</taxon>
        <taxon>Pyraustinae</taxon>
        <taxon>Loxostege</taxon>
    </lineage>
</organism>
<dbReference type="Proteomes" id="UP001549921">
    <property type="component" value="Unassembled WGS sequence"/>
</dbReference>
<dbReference type="InterPro" id="IPR011011">
    <property type="entry name" value="Znf_FYVE_PHD"/>
</dbReference>